<protein>
    <recommendedName>
        <fullName evidence="7">Large ribosomal subunit protein mL42</fullName>
    </recommendedName>
</protein>
<evidence type="ECO:0000256" key="7">
    <source>
        <dbReference type="ARBA" id="ARBA00035189"/>
    </source>
</evidence>
<reference evidence="10" key="1">
    <citation type="submission" date="2015-02" db="EMBL/GenBank/DDBJ databases">
        <title>Genome sequencing for Strongylocentrotus purpuratus.</title>
        <authorList>
            <person name="Murali S."/>
            <person name="Liu Y."/>
            <person name="Vee V."/>
            <person name="English A."/>
            <person name="Wang M."/>
            <person name="Skinner E."/>
            <person name="Han Y."/>
            <person name="Muzny D.M."/>
            <person name="Worley K.C."/>
            <person name="Gibbs R.A."/>
        </authorList>
    </citation>
    <scope>NUCLEOTIDE SEQUENCE</scope>
</reference>
<dbReference type="InterPro" id="IPR019346">
    <property type="entry name" value="Ribosomal_mL42"/>
</dbReference>
<dbReference type="Proteomes" id="UP000007110">
    <property type="component" value="Unassembled WGS sequence"/>
</dbReference>
<comment type="similarity">
    <text evidence="2">Belongs to the mitochondrion-specific ribosomal protein mL42 family.</text>
</comment>
<dbReference type="EnsemblMetazoa" id="XM_030973138">
    <property type="protein sequence ID" value="XP_030828998"/>
    <property type="gene ID" value="LOC100891464"/>
</dbReference>
<evidence type="ECO:0000313" key="9">
    <source>
        <dbReference type="EnsemblMetazoa" id="XP_030828998"/>
    </source>
</evidence>
<dbReference type="KEGG" id="spu:100891464"/>
<dbReference type="FunCoup" id="A0A7M7MZM2">
    <property type="interactions" value="772"/>
</dbReference>
<keyword evidence="5" id="KW-0496">Mitochondrion</keyword>
<evidence type="ECO:0000313" key="10">
    <source>
        <dbReference type="Proteomes" id="UP000007110"/>
    </source>
</evidence>
<dbReference type="GO" id="GO:0005762">
    <property type="term" value="C:mitochondrial large ribosomal subunit"/>
    <property type="evidence" value="ECO:0000318"/>
    <property type="project" value="GO_Central"/>
</dbReference>
<evidence type="ECO:0000256" key="2">
    <source>
        <dbReference type="ARBA" id="ARBA00005556"/>
    </source>
</evidence>
<reference evidence="9" key="2">
    <citation type="submission" date="2021-01" db="UniProtKB">
        <authorList>
            <consortium name="EnsemblMetazoa"/>
        </authorList>
    </citation>
    <scope>IDENTIFICATION</scope>
</reference>
<sequence>MAAVRLAFTNVVSRFPTTVCSRYIGENVRRYNEIAVLGTWCRLKSTKSGIKSPSDTIMVESKDKDMIICYHPTESFPYEHTKPIPRPDPSRPEESAEGMLRVKFKSKSWDKERHGPSIEELSDMFYTTKHRWFPLGIRRRNLAKPKSPRDRPVF</sequence>
<dbReference type="PANTHER" id="PTHR13450:SF4">
    <property type="entry name" value="LARGE RIBOSOMAL SUBUNIT PROTEIN ML42"/>
    <property type="match status" value="1"/>
</dbReference>
<accession>A0A7M7MZM2</accession>
<dbReference type="OrthoDB" id="1107506at2759"/>
<keyword evidence="10" id="KW-1185">Reference proteome</keyword>
<dbReference type="InParanoid" id="A0A7M7MZM2"/>
<organism evidence="9 10">
    <name type="scientific">Strongylocentrotus purpuratus</name>
    <name type="common">Purple sea urchin</name>
    <dbReference type="NCBI Taxonomy" id="7668"/>
    <lineage>
        <taxon>Eukaryota</taxon>
        <taxon>Metazoa</taxon>
        <taxon>Echinodermata</taxon>
        <taxon>Eleutherozoa</taxon>
        <taxon>Echinozoa</taxon>
        <taxon>Echinoidea</taxon>
        <taxon>Euechinoidea</taxon>
        <taxon>Echinacea</taxon>
        <taxon>Camarodonta</taxon>
        <taxon>Echinidea</taxon>
        <taxon>Strongylocentrotidae</taxon>
        <taxon>Strongylocentrotus</taxon>
    </lineage>
</organism>
<evidence type="ECO:0000256" key="5">
    <source>
        <dbReference type="ARBA" id="ARBA00023128"/>
    </source>
</evidence>
<keyword evidence="3" id="KW-0809">Transit peptide</keyword>
<dbReference type="GeneID" id="100891464"/>
<dbReference type="RefSeq" id="XP_030828998.1">
    <property type="nucleotide sequence ID" value="XM_030973138.1"/>
</dbReference>
<dbReference type="AlphaFoldDB" id="A0A7M7MZM2"/>
<evidence type="ECO:0000256" key="4">
    <source>
        <dbReference type="ARBA" id="ARBA00022980"/>
    </source>
</evidence>
<name>A0A7M7MZM2_STRPU</name>
<evidence type="ECO:0000256" key="1">
    <source>
        <dbReference type="ARBA" id="ARBA00004173"/>
    </source>
</evidence>
<keyword evidence="4" id="KW-0689">Ribosomal protein</keyword>
<feature type="region of interest" description="Disordered" evidence="8">
    <location>
        <begin position="78"/>
        <end position="97"/>
    </location>
</feature>
<evidence type="ECO:0000256" key="8">
    <source>
        <dbReference type="SAM" id="MobiDB-lite"/>
    </source>
</evidence>
<dbReference type="PANTHER" id="PTHR13450">
    <property type="entry name" value="MITOCHONDRIAL 39S RIBOSOMAL PROTEIN L42"/>
    <property type="match status" value="1"/>
</dbReference>
<comment type="subcellular location">
    <subcellularLocation>
        <location evidence="1">Mitochondrion</location>
    </subcellularLocation>
</comment>
<keyword evidence="6" id="KW-0687">Ribonucleoprotein</keyword>
<dbReference type="OMA" id="SKSWDKE"/>
<proteinExistence type="inferred from homology"/>
<evidence type="ECO:0000256" key="3">
    <source>
        <dbReference type="ARBA" id="ARBA00022946"/>
    </source>
</evidence>
<evidence type="ECO:0000256" key="6">
    <source>
        <dbReference type="ARBA" id="ARBA00023274"/>
    </source>
</evidence>
<dbReference type="Pfam" id="PF10210">
    <property type="entry name" value="MRP-S32"/>
    <property type="match status" value="1"/>
</dbReference>